<proteinExistence type="predicted"/>
<dbReference type="AlphaFoldDB" id="A0A1I8B2K4"/>
<feature type="region of interest" description="Disordered" evidence="1">
    <location>
        <begin position="207"/>
        <end position="230"/>
    </location>
</feature>
<feature type="compositionally biased region" description="Low complexity" evidence="1">
    <location>
        <begin position="215"/>
        <end position="225"/>
    </location>
</feature>
<keyword evidence="3" id="KW-1185">Reference proteome</keyword>
<sequence length="805" mass="90449">MSAKSGNSIISSISSSSCPSTFSSIHSTSTHLPVITTKNNCQFQQSSPFFSSISALNENCPSDYLQQKTSQTSKQSNSGGYLYRNSWANLLTNIGENKINNKLVNNKNISKTKSEFSFRKAINWIKLPWQNIQPTSSNINNIGILPPPPYEEKIHRQEYNNNYLNQNCRRKERRNEDIYDYNRCGRVNQNSTKLIFSSAPAPFPLLAQPKTTQRSPSDQSSIPSSVRQQGRLISLRQPDGNVKKKRNRMQEIRDFWNNKPSCRIFCLAILLLIIIALIVIGKDLETRIFPNTYKFVWIAPEQSRFGTEQVITPIHGRLDVGQLGKQARLELTGTPPFRSNFVSILDFQTNHVAILDMSLRSGNSQQQQNRYMLVCFVLDLDRQNIGDLDELLKAAKAGANKLNQLHGWEQNWQFIGIPLNQPPLFQPEIGECRGARWVQLSKTSGDQKSQKCSECFDFCLPDWGIQKDVVRDENYLNILRQICFSLFVPEWRPFAQAPLGGQQKGQIDLYNGQQPNTLMTDLSGKLNAGPTETKWISLQTPINNGLIVDQNRLPSLSNSAFSSPLYFSTNQEQMSPIIGQQSHSRIRNEAFDNNDGRQISPWPSIGERIQKSNEMLPHGKHSGNSVSFGGTNNKPQSSIPFFTSSQVYVCCASTTIMDEYEDPTVKAVTSPVEIRTTASRPVEIRTTASRPVEIRTTASRESIADEPEVKALEEELEKRNQEISSMRVGMVFGGMQLLEPILAVMTKADTEKINKSAPQGWRIEQDNNGKFVLHFNTAKAIGHGDMTCHEGDGTKDGSKGACAHM</sequence>
<dbReference type="Proteomes" id="UP000095281">
    <property type="component" value="Unplaced"/>
</dbReference>
<keyword evidence="2" id="KW-1133">Transmembrane helix</keyword>
<name>A0A1I8B2K4_MELHA</name>
<keyword evidence="2" id="KW-0472">Membrane</keyword>
<organism evidence="3 4">
    <name type="scientific">Meloidogyne hapla</name>
    <name type="common">Root-knot nematode worm</name>
    <dbReference type="NCBI Taxonomy" id="6305"/>
    <lineage>
        <taxon>Eukaryota</taxon>
        <taxon>Metazoa</taxon>
        <taxon>Ecdysozoa</taxon>
        <taxon>Nematoda</taxon>
        <taxon>Chromadorea</taxon>
        <taxon>Rhabditida</taxon>
        <taxon>Tylenchina</taxon>
        <taxon>Tylenchomorpha</taxon>
        <taxon>Tylenchoidea</taxon>
        <taxon>Meloidogynidae</taxon>
        <taxon>Meloidogyninae</taxon>
        <taxon>Meloidogyne</taxon>
    </lineage>
</organism>
<evidence type="ECO:0000313" key="3">
    <source>
        <dbReference type="Proteomes" id="UP000095281"/>
    </source>
</evidence>
<dbReference type="WBParaSite" id="MhA1_Contig123.frz3.fgene6">
    <property type="protein sequence ID" value="MhA1_Contig123.frz3.fgene6"/>
    <property type="gene ID" value="MhA1_Contig123.frz3.fgene6"/>
</dbReference>
<accession>A0A1I8B2K4</accession>
<protein>
    <submittedName>
        <fullName evidence="4">BRICHOS domain-containing protein</fullName>
    </submittedName>
</protein>
<evidence type="ECO:0000256" key="2">
    <source>
        <dbReference type="SAM" id="Phobius"/>
    </source>
</evidence>
<reference evidence="4" key="1">
    <citation type="submission" date="2016-11" db="UniProtKB">
        <authorList>
            <consortium name="WormBaseParasite"/>
        </authorList>
    </citation>
    <scope>IDENTIFICATION</scope>
</reference>
<feature type="transmembrane region" description="Helical" evidence="2">
    <location>
        <begin position="262"/>
        <end position="281"/>
    </location>
</feature>
<evidence type="ECO:0000313" key="4">
    <source>
        <dbReference type="WBParaSite" id="MhA1_Contig123.frz3.fgene6"/>
    </source>
</evidence>
<keyword evidence="2" id="KW-0812">Transmembrane</keyword>
<evidence type="ECO:0000256" key="1">
    <source>
        <dbReference type="SAM" id="MobiDB-lite"/>
    </source>
</evidence>
<dbReference type="PROSITE" id="PS51257">
    <property type="entry name" value="PROKAR_LIPOPROTEIN"/>
    <property type="match status" value="1"/>
</dbReference>